<feature type="non-terminal residue" evidence="1">
    <location>
        <position position="323"/>
    </location>
</feature>
<organism evidence="1">
    <name type="scientific">marine sediment metagenome</name>
    <dbReference type="NCBI Taxonomy" id="412755"/>
    <lineage>
        <taxon>unclassified sequences</taxon>
        <taxon>metagenomes</taxon>
        <taxon>ecological metagenomes</taxon>
    </lineage>
</organism>
<evidence type="ECO:0000313" key="1">
    <source>
        <dbReference type="EMBL" id="KKL10824.1"/>
    </source>
</evidence>
<protein>
    <submittedName>
        <fullName evidence="1">Uncharacterized protein</fullName>
    </submittedName>
</protein>
<gene>
    <name evidence="1" type="ORF">LCGC14_2551950</name>
</gene>
<dbReference type="AlphaFoldDB" id="A0A0F9AMJ4"/>
<proteinExistence type="predicted"/>
<name>A0A0F9AMJ4_9ZZZZ</name>
<sequence>MSGAYVAKAGLNYSLVMTLTGTSLLAGDAVAVIGSFRLNGTSRTVEPADLTITWTASIAGSSVNLRIEGVGSYGASVTSEATDSGVYWQSSVSLEFEDIAAATDQTLTVTCSAVIGGISVTDYRTITVPDYSLVVTGPAQVLTNAAAACVASFRADTTDKTAEPSDKTITWSATIDANPIDLRVGSSGGYAATTTDEASDSGTYWQASSSLEFDLSTTSSNRTMIVTGAGIIAGLAVNNTVSITVPGWPDAAYWYIADLRDIFWITGPYMWHMQYRVTVRLRSNNSVVYTKLLFVRQLRHTNDLEEGVQAETGTDPGDITTSA</sequence>
<comment type="caution">
    <text evidence="1">The sequence shown here is derived from an EMBL/GenBank/DDBJ whole genome shotgun (WGS) entry which is preliminary data.</text>
</comment>
<accession>A0A0F9AMJ4</accession>
<reference evidence="1" key="1">
    <citation type="journal article" date="2015" name="Nature">
        <title>Complex archaea that bridge the gap between prokaryotes and eukaryotes.</title>
        <authorList>
            <person name="Spang A."/>
            <person name="Saw J.H."/>
            <person name="Jorgensen S.L."/>
            <person name="Zaremba-Niedzwiedzka K."/>
            <person name="Martijn J."/>
            <person name="Lind A.E."/>
            <person name="van Eijk R."/>
            <person name="Schleper C."/>
            <person name="Guy L."/>
            <person name="Ettema T.J."/>
        </authorList>
    </citation>
    <scope>NUCLEOTIDE SEQUENCE</scope>
</reference>
<dbReference type="EMBL" id="LAZR01041906">
    <property type="protein sequence ID" value="KKL10824.1"/>
    <property type="molecule type" value="Genomic_DNA"/>
</dbReference>